<evidence type="ECO:0008006" key="3">
    <source>
        <dbReference type="Google" id="ProtNLM"/>
    </source>
</evidence>
<dbReference type="InterPro" id="IPR010982">
    <property type="entry name" value="Lambda_DNA-bd_dom_sf"/>
</dbReference>
<dbReference type="SUPFAM" id="SSF47413">
    <property type="entry name" value="lambda repressor-like DNA-binding domains"/>
    <property type="match status" value="1"/>
</dbReference>
<dbReference type="Gene3D" id="1.10.260.40">
    <property type="entry name" value="lambda repressor-like DNA-binding domains"/>
    <property type="match status" value="1"/>
</dbReference>
<dbReference type="Proteomes" id="UP000199245">
    <property type="component" value="Unassembled WGS sequence"/>
</dbReference>
<organism evidence="1 2">
    <name type="scientific">Bradyrhizobium brasilense</name>
    <dbReference type="NCBI Taxonomy" id="1419277"/>
    <lineage>
        <taxon>Bacteria</taxon>
        <taxon>Pseudomonadati</taxon>
        <taxon>Pseudomonadota</taxon>
        <taxon>Alphaproteobacteria</taxon>
        <taxon>Hyphomicrobiales</taxon>
        <taxon>Nitrobacteraceae</taxon>
        <taxon>Bradyrhizobium</taxon>
    </lineage>
</organism>
<accession>A0A1G6ISK2</accession>
<sequence length="68" mass="7208">MDAQLIRKARELTGESQAVFGARFGVDQSTVHRWEIGGPPSRGAAKIMVTREVEAILAAHASDDGASS</sequence>
<dbReference type="GO" id="GO:0003677">
    <property type="term" value="F:DNA binding"/>
    <property type="evidence" value="ECO:0007669"/>
    <property type="project" value="InterPro"/>
</dbReference>
<gene>
    <name evidence="1" type="ORF">SAMN05216337_1001222</name>
</gene>
<evidence type="ECO:0000313" key="2">
    <source>
        <dbReference type="Proteomes" id="UP000199245"/>
    </source>
</evidence>
<evidence type="ECO:0000313" key="1">
    <source>
        <dbReference type="EMBL" id="SDC08746.1"/>
    </source>
</evidence>
<dbReference type="InterPro" id="IPR001387">
    <property type="entry name" value="Cro/C1-type_HTH"/>
</dbReference>
<protein>
    <recommendedName>
        <fullName evidence="3">Helix-turn-helix domain-containing protein</fullName>
    </recommendedName>
</protein>
<dbReference type="RefSeq" id="WP_092077757.1">
    <property type="nucleotide sequence ID" value="NZ_FMZW01000001.1"/>
</dbReference>
<dbReference type="CDD" id="cd00093">
    <property type="entry name" value="HTH_XRE"/>
    <property type="match status" value="1"/>
</dbReference>
<name>A0A1G6ISK2_9BRAD</name>
<proteinExistence type="predicted"/>
<reference evidence="1 2" key="1">
    <citation type="submission" date="2016-10" db="EMBL/GenBank/DDBJ databases">
        <authorList>
            <person name="de Groot N.N."/>
        </authorList>
    </citation>
    <scope>NUCLEOTIDE SEQUENCE [LARGE SCALE GENOMIC DNA]</scope>
    <source>
        <strain evidence="1 2">R5</strain>
    </source>
</reference>
<dbReference type="EMBL" id="FMZW01000001">
    <property type="protein sequence ID" value="SDC08746.1"/>
    <property type="molecule type" value="Genomic_DNA"/>
</dbReference>
<dbReference type="AlphaFoldDB" id="A0A1G6ISK2"/>